<reference evidence="3" key="1">
    <citation type="submission" date="2003-06" db="EMBL/GenBank/DDBJ databases">
        <title>Comparative DNA analysis of two large contigs of the Rhizobium sp. NGR234 megaplasmid 2.</title>
        <authorList>
            <person name="Broughton W.J."/>
            <person name="Perret X."/>
            <person name="Staehelin C."/>
            <person name="Schmitz R.A."/>
            <person name="Raasch C."/>
            <person name="Liesegang H."/>
            <person name="Gottschalk G."/>
            <person name="Streit W.R."/>
        </authorList>
    </citation>
    <scope>NUCLEOTIDE SEQUENCE</scope>
    <source>
        <strain evidence="3">NGR234</strain>
        <plasmid evidence="3">megaplasmid 2</plasmid>
    </source>
</reference>
<name>Q6W1L0_SINFN</name>
<dbReference type="AlphaFoldDB" id="Q6W1L0"/>
<evidence type="ECO:0000256" key="1">
    <source>
        <dbReference type="ARBA" id="ARBA00023002"/>
    </source>
</evidence>
<organism evidence="3">
    <name type="scientific">Sinorhizobium fredii (strain NBRC 101917 / NGR234)</name>
    <dbReference type="NCBI Taxonomy" id="394"/>
    <lineage>
        <taxon>Bacteria</taxon>
        <taxon>Pseudomonadati</taxon>
        <taxon>Pseudomonadota</taxon>
        <taxon>Alphaproteobacteria</taxon>
        <taxon>Hyphomicrobiales</taxon>
        <taxon>Rhizobiaceae</taxon>
        <taxon>Sinorhizobium/Ensifer group</taxon>
        <taxon>Sinorhizobium</taxon>
    </lineage>
</organism>
<sequence length="112" mass="12125">MGVKTLKAPLKFGVVGCETVSLRGLIPHLAQDDIADRVQLTALCDPISDRVEHAAHEYGVPHAFSSFDDFLERGDVDAITIASPIGLHFEQGMKALNAGKHVHFNKTMSVTT</sequence>
<dbReference type="EMBL" id="AY316747">
    <property type="protein sequence ID" value="AAQ87358.1"/>
    <property type="molecule type" value="Genomic_DNA"/>
</dbReference>
<keyword evidence="3" id="KW-0614">Plasmid</keyword>
<dbReference type="Pfam" id="PF01408">
    <property type="entry name" value="GFO_IDH_MocA"/>
    <property type="match status" value="1"/>
</dbReference>
<evidence type="ECO:0000313" key="3">
    <source>
        <dbReference type="EMBL" id="AAQ87358.1"/>
    </source>
</evidence>
<keyword evidence="1" id="KW-0560">Oxidoreductase</keyword>
<dbReference type="PANTHER" id="PTHR43818:SF11">
    <property type="entry name" value="BCDNA.GH03377"/>
    <property type="match status" value="1"/>
</dbReference>
<dbReference type="SUPFAM" id="SSF51735">
    <property type="entry name" value="NAD(P)-binding Rossmann-fold domains"/>
    <property type="match status" value="1"/>
</dbReference>
<accession>Q6W1L0</accession>
<dbReference type="GO" id="GO:0000166">
    <property type="term" value="F:nucleotide binding"/>
    <property type="evidence" value="ECO:0007669"/>
    <property type="project" value="InterPro"/>
</dbReference>
<dbReference type="PANTHER" id="PTHR43818">
    <property type="entry name" value="BCDNA.GH03377"/>
    <property type="match status" value="1"/>
</dbReference>
<evidence type="ECO:0000259" key="2">
    <source>
        <dbReference type="Pfam" id="PF01408"/>
    </source>
</evidence>
<dbReference type="InterPro" id="IPR050463">
    <property type="entry name" value="Gfo/Idh/MocA_oxidrdct_glycsds"/>
</dbReference>
<gene>
    <name evidence="3" type="ORF">RNGR00231</name>
</gene>
<proteinExistence type="predicted"/>
<feature type="domain" description="Gfo/Idh/MocA-like oxidoreductase N-terminal" evidence="2">
    <location>
        <begin position="11"/>
        <end position="108"/>
    </location>
</feature>
<dbReference type="Gene3D" id="3.40.50.720">
    <property type="entry name" value="NAD(P)-binding Rossmann-like Domain"/>
    <property type="match status" value="1"/>
</dbReference>
<protein>
    <recommendedName>
        <fullName evidence="2">Gfo/Idh/MocA-like oxidoreductase N-terminal domain-containing protein</fullName>
    </recommendedName>
</protein>
<dbReference type="GO" id="GO:0016491">
    <property type="term" value="F:oxidoreductase activity"/>
    <property type="evidence" value="ECO:0007669"/>
    <property type="project" value="UniProtKB-KW"/>
</dbReference>
<dbReference type="InterPro" id="IPR000683">
    <property type="entry name" value="Gfo/Idh/MocA-like_OxRdtase_N"/>
</dbReference>
<geneLocation type="plasmid" evidence="3">
    <name>megaplasmid 2</name>
</geneLocation>
<dbReference type="InterPro" id="IPR036291">
    <property type="entry name" value="NAD(P)-bd_dom_sf"/>
</dbReference>